<feature type="non-terminal residue" evidence="3">
    <location>
        <position position="1"/>
    </location>
</feature>
<dbReference type="Pfam" id="PF20153">
    <property type="entry name" value="DUF6535"/>
    <property type="match status" value="1"/>
</dbReference>
<feature type="transmembrane region" description="Helical" evidence="1">
    <location>
        <begin position="96"/>
        <end position="114"/>
    </location>
</feature>
<keyword evidence="4" id="KW-1185">Reference proteome</keyword>
<feature type="domain" description="DUF6535" evidence="2">
    <location>
        <begin position="6"/>
        <end position="117"/>
    </location>
</feature>
<dbReference type="AlphaFoldDB" id="A0A9P6ZG91"/>
<keyword evidence="1" id="KW-0472">Membrane</keyword>
<dbReference type="OrthoDB" id="3235960at2759"/>
<dbReference type="EMBL" id="JABBWD010000117">
    <property type="protein sequence ID" value="KAG1764875.1"/>
    <property type="molecule type" value="Genomic_DNA"/>
</dbReference>
<feature type="non-terminal residue" evidence="3">
    <location>
        <position position="117"/>
    </location>
</feature>
<proteinExistence type="predicted"/>
<keyword evidence="1" id="KW-1133">Transmembrane helix</keyword>
<evidence type="ECO:0000256" key="1">
    <source>
        <dbReference type="SAM" id="Phobius"/>
    </source>
</evidence>
<keyword evidence="1" id="KW-0812">Transmembrane</keyword>
<comment type="caution">
    <text evidence="3">The sequence shown here is derived from an EMBL/GenBank/DDBJ whole genome shotgun (WGS) entry which is preliminary data.</text>
</comment>
<dbReference type="InterPro" id="IPR045338">
    <property type="entry name" value="DUF6535"/>
</dbReference>
<name>A0A9P6ZG91_9AGAM</name>
<sequence length="117" mass="12681">TDSKFWTTYKKVSDEYDDDFLERANDDMGVILTFAGLLSAVNSSFIGRMQPNPASTTNVLLLKLVQIAANPNSVHDISNLSSSDGYSSLTVCMQTFAYTSLVFSVLAASGAVLGKQW</sequence>
<evidence type="ECO:0000259" key="2">
    <source>
        <dbReference type="Pfam" id="PF20153"/>
    </source>
</evidence>
<organism evidence="3 4">
    <name type="scientific">Suillus placidus</name>
    <dbReference type="NCBI Taxonomy" id="48579"/>
    <lineage>
        <taxon>Eukaryota</taxon>
        <taxon>Fungi</taxon>
        <taxon>Dikarya</taxon>
        <taxon>Basidiomycota</taxon>
        <taxon>Agaricomycotina</taxon>
        <taxon>Agaricomycetes</taxon>
        <taxon>Agaricomycetidae</taxon>
        <taxon>Boletales</taxon>
        <taxon>Suillineae</taxon>
        <taxon>Suillaceae</taxon>
        <taxon>Suillus</taxon>
    </lineage>
</organism>
<evidence type="ECO:0000313" key="3">
    <source>
        <dbReference type="EMBL" id="KAG1764875.1"/>
    </source>
</evidence>
<reference evidence="3" key="1">
    <citation type="journal article" date="2020" name="New Phytol.">
        <title>Comparative genomics reveals dynamic genome evolution in host specialist ectomycorrhizal fungi.</title>
        <authorList>
            <person name="Lofgren L.A."/>
            <person name="Nguyen N.H."/>
            <person name="Vilgalys R."/>
            <person name="Ruytinx J."/>
            <person name="Liao H.L."/>
            <person name="Branco S."/>
            <person name="Kuo A."/>
            <person name="LaButti K."/>
            <person name="Lipzen A."/>
            <person name="Andreopoulos W."/>
            <person name="Pangilinan J."/>
            <person name="Riley R."/>
            <person name="Hundley H."/>
            <person name="Na H."/>
            <person name="Barry K."/>
            <person name="Grigoriev I.V."/>
            <person name="Stajich J.E."/>
            <person name="Kennedy P.G."/>
        </authorList>
    </citation>
    <scope>NUCLEOTIDE SEQUENCE</scope>
    <source>
        <strain evidence="3">DOB743</strain>
    </source>
</reference>
<accession>A0A9P6ZG91</accession>
<gene>
    <name evidence="3" type="ORF">EV702DRAFT_939841</name>
</gene>
<evidence type="ECO:0000313" key="4">
    <source>
        <dbReference type="Proteomes" id="UP000714275"/>
    </source>
</evidence>
<protein>
    <recommendedName>
        <fullName evidence="2">DUF6535 domain-containing protein</fullName>
    </recommendedName>
</protein>
<dbReference type="Proteomes" id="UP000714275">
    <property type="component" value="Unassembled WGS sequence"/>
</dbReference>